<sequence>MNPILDIVVRSLAVYFFMVIAVRVFGKNQLSQLNAGDVILLLLISNAVQNAMVGSNSSLQGGIVAALVLFVANFVVKKFIFKNQKIKEVIEDHPYILVKDGVVYPEILKKVSISEDELEEAVHEHGIEKVSEVKLAILEVDGNISVISTDKNTEQTHYSRHKIKMKRKFRNQ</sequence>
<dbReference type="AlphaFoldDB" id="A0A1H6HXT3"/>
<evidence type="ECO:0000313" key="9">
    <source>
        <dbReference type="EMBL" id="SEH38988.1"/>
    </source>
</evidence>
<accession>A0A1H6HXT3</accession>
<dbReference type="RefSeq" id="WP_089767856.1">
    <property type="nucleotide sequence ID" value="NZ_DALZAR010000013.1"/>
</dbReference>
<keyword evidence="10" id="KW-1185">Reference proteome</keyword>
<dbReference type="STRING" id="420404.SAMN05421793_10281"/>
<reference evidence="10" key="1">
    <citation type="submission" date="2016-10" db="EMBL/GenBank/DDBJ databases">
        <authorList>
            <person name="Varghese N."/>
            <person name="Submissions S."/>
        </authorList>
    </citation>
    <scope>NUCLEOTIDE SEQUENCE [LARGE SCALE GENOMIC DNA]</scope>
    <source>
        <strain evidence="10">DSM 19326</strain>
    </source>
</reference>
<dbReference type="InterPro" id="IPR007353">
    <property type="entry name" value="DUF421"/>
</dbReference>
<protein>
    <recommendedName>
        <fullName evidence="8">YetF C-terminal domain-containing protein</fullName>
    </recommendedName>
</protein>
<comment type="subcellular location">
    <subcellularLocation>
        <location evidence="1">Cell membrane</location>
        <topology evidence="1">Multi-pass membrane protein</topology>
    </subcellularLocation>
</comment>
<dbReference type="Proteomes" id="UP000198555">
    <property type="component" value="Unassembled WGS sequence"/>
</dbReference>
<dbReference type="Pfam" id="PF04239">
    <property type="entry name" value="DUF421"/>
    <property type="match status" value="1"/>
</dbReference>
<evidence type="ECO:0000256" key="7">
    <source>
        <dbReference type="SAM" id="Phobius"/>
    </source>
</evidence>
<proteinExistence type="inferred from homology"/>
<feature type="domain" description="YetF C-terminal" evidence="8">
    <location>
        <begin position="82"/>
        <end position="155"/>
    </location>
</feature>
<feature type="transmembrane region" description="Helical" evidence="7">
    <location>
        <begin position="7"/>
        <end position="26"/>
    </location>
</feature>
<keyword evidence="5 7" id="KW-1133">Transmembrane helix</keyword>
<organism evidence="9 10">
    <name type="scientific">Epilithonimonas hominis</name>
    <dbReference type="NCBI Taxonomy" id="420404"/>
    <lineage>
        <taxon>Bacteria</taxon>
        <taxon>Pseudomonadati</taxon>
        <taxon>Bacteroidota</taxon>
        <taxon>Flavobacteriia</taxon>
        <taxon>Flavobacteriales</taxon>
        <taxon>Weeksellaceae</taxon>
        <taxon>Chryseobacterium group</taxon>
        <taxon>Epilithonimonas</taxon>
    </lineage>
</organism>
<gene>
    <name evidence="9" type="ORF">SAMN05421793_10281</name>
</gene>
<evidence type="ECO:0000256" key="3">
    <source>
        <dbReference type="ARBA" id="ARBA00022475"/>
    </source>
</evidence>
<dbReference type="PANTHER" id="PTHR34582">
    <property type="entry name" value="UPF0702 TRANSMEMBRANE PROTEIN YCAP"/>
    <property type="match status" value="1"/>
</dbReference>
<evidence type="ECO:0000256" key="5">
    <source>
        <dbReference type="ARBA" id="ARBA00022989"/>
    </source>
</evidence>
<dbReference type="EMBL" id="FNWX01000002">
    <property type="protein sequence ID" value="SEH38988.1"/>
    <property type="molecule type" value="Genomic_DNA"/>
</dbReference>
<keyword evidence="6 7" id="KW-0472">Membrane</keyword>
<evidence type="ECO:0000256" key="4">
    <source>
        <dbReference type="ARBA" id="ARBA00022692"/>
    </source>
</evidence>
<name>A0A1H6HXT3_9FLAO</name>
<evidence type="ECO:0000313" key="10">
    <source>
        <dbReference type="Proteomes" id="UP000198555"/>
    </source>
</evidence>
<evidence type="ECO:0000256" key="2">
    <source>
        <dbReference type="ARBA" id="ARBA00006448"/>
    </source>
</evidence>
<comment type="similarity">
    <text evidence="2">Belongs to the UPF0702 family.</text>
</comment>
<feature type="transmembrane region" description="Helical" evidence="7">
    <location>
        <begin position="58"/>
        <end position="76"/>
    </location>
</feature>
<evidence type="ECO:0000256" key="1">
    <source>
        <dbReference type="ARBA" id="ARBA00004651"/>
    </source>
</evidence>
<dbReference type="Gene3D" id="3.30.240.20">
    <property type="entry name" value="bsu07140 like domains"/>
    <property type="match status" value="1"/>
</dbReference>
<keyword evidence="4 7" id="KW-0812">Transmembrane</keyword>
<dbReference type="PANTHER" id="PTHR34582:SF6">
    <property type="entry name" value="UPF0702 TRANSMEMBRANE PROTEIN YCAP"/>
    <property type="match status" value="1"/>
</dbReference>
<dbReference type="InterPro" id="IPR023090">
    <property type="entry name" value="UPF0702_alpha/beta_dom_sf"/>
</dbReference>
<keyword evidence="3" id="KW-1003">Cell membrane</keyword>
<dbReference type="GO" id="GO:0005886">
    <property type="term" value="C:plasma membrane"/>
    <property type="evidence" value="ECO:0007669"/>
    <property type="project" value="UniProtKB-SubCell"/>
</dbReference>
<evidence type="ECO:0000256" key="6">
    <source>
        <dbReference type="ARBA" id="ARBA00023136"/>
    </source>
</evidence>
<evidence type="ECO:0000259" key="8">
    <source>
        <dbReference type="Pfam" id="PF04239"/>
    </source>
</evidence>